<dbReference type="EMBL" id="MN740418">
    <property type="protein sequence ID" value="QHU05723.1"/>
    <property type="molecule type" value="Genomic_DNA"/>
</dbReference>
<evidence type="ECO:0000259" key="2">
    <source>
        <dbReference type="PROSITE" id="PS50157"/>
    </source>
</evidence>
<protein>
    <recommendedName>
        <fullName evidence="2">C2H2-type domain-containing protein</fullName>
    </recommendedName>
</protein>
<organism evidence="3">
    <name type="scientific">viral metagenome</name>
    <dbReference type="NCBI Taxonomy" id="1070528"/>
    <lineage>
        <taxon>unclassified sequences</taxon>
        <taxon>metagenomes</taxon>
        <taxon>organismal metagenomes</taxon>
    </lineage>
</organism>
<proteinExistence type="predicted"/>
<keyword evidence="1" id="KW-0175">Coiled coil</keyword>
<dbReference type="SMART" id="SM00355">
    <property type="entry name" value="ZnF_C2H2"/>
    <property type="match status" value="2"/>
</dbReference>
<dbReference type="InterPro" id="IPR013087">
    <property type="entry name" value="Znf_C2H2_type"/>
</dbReference>
<name>A0A6C0JK14_9ZZZZ</name>
<dbReference type="AlphaFoldDB" id="A0A6C0JK14"/>
<sequence>MVLYECTFCNFNTHIVSHYNRHLQTSKHLKNDKNSTQIQQKLSIDSTKTQPKFNSEFNCKYCNKSFKHMQSMYRHIKYSCSKNKDEDLNELVRLMNLQLEKKDEQIETLSKQIDRLMGKLQIQNNFVNSNFIQNNNIQLLAYKDTDVSHLTKNDYVSSLKKVNFCIKYLIEKVHFNPEKPENMNIYISNLKNKYIMIYDGQNWTARDKKTELESLYAEKEMLLEQWLEEECYPELKEKFVKYLNNKEHDETINMIKDEIKLMMYNNKAMIEN</sequence>
<evidence type="ECO:0000256" key="1">
    <source>
        <dbReference type="SAM" id="Coils"/>
    </source>
</evidence>
<feature type="domain" description="C2H2-type" evidence="2">
    <location>
        <begin position="57"/>
        <end position="85"/>
    </location>
</feature>
<feature type="coiled-coil region" evidence="1">
    <location>
        <begin position="92"/>
        <end position="119"/>
    </location>
</feature>
<dbReference type="PROSITE" id="PS50157">
    <property type="entry name" value="ZINC_FINGER_C2H2_2"/>
    <property type="match status" value="1"/>
</dbReference>
<evidence type="ECO:0000313" key="3">
    <source>
        <dbReference type="EMBL" id="QHU05723.1"/>
    </source>
</evidence>
<accession>A0A6C0JK14</accession>
<reference evidence="3" key="1">
    <citation type="journal article" date="2020" name="Nature">
        <title>Giant virus diversity and host interactions through global metagenomics.</title>
        <authorList>
            <person name="Schulz F."/>
            <person name="Roux S."/>
            <person name="Paez-Espino D."/>
            <person name="Jungbluth S."/>
            <person name="Walsh D.A."/>
            <person name="Denef V.J."/>
            <person name="McMahon K.D."/>
            <person name="Konstantinidis K.T."/>
            <person name="Eloe-Fadrosh E.A."/>
            <person name="Kyrpides N.C."/>
            <person name="Woyke T."/>
        </authorList>
    </citation>
    <scope>NUCLEOTIDE SEQUENCE</scope>
    <source>
        <strain evidence="3">GVMAG-M-3300027736-24</strain>
    </source>
</reference>